<dbReference type="AlphaFoldDB" id="A0A850R708"/>
<gene>
    <name evidence="2" type="ORF">HU830_05505</name>
</gene>
<dbReference type="EMBL" id="JABZEC010000004">
    <property type="protein sequence ID" value="NVY96617.1"/>
    <property type="molecule type" value="Genomic_DNA"/>
</dbReference>
<accession>A0A850R708</accession>
<keyword evidence="1" id="KW-0472">Membrane</keyword>
<evidence type="ECO:0000256" key="1">
    <source>
        <dbReference type="SAM" id="Phobius"/>
    </source>
</evidence>
<dbReference type="Proteomes" id="UP000563523">
    <property type="component" value="Unassembled WGS sequence"/>
</dbReference>
<feature type="transmembrane region" description="Helical" evidence="1">
    <location>
        <begin position="29"/>
        <end position="48"/>
    </location>
</feature>
<protein>
    <submittedName>
        <fullName evidence="2">Uncharacterized protein</fullName>
    </submittedName>
</protein>
<sequence>MLVSYLTEKQKRIVLKLVWRYHMLNNFKYLLGIIDLLIIFWGGVDWSLFNNHHLYLWLVVGLLGIVALPLVLEQVYLHKALQGPQFKGCKNFILFLDNQLSIKQKYCQLVKEIPEILQIYRQEDLLAPGDENYQFEQDFVLRELSQKLSVLAPTRKYDAVIITTQYYLLIKDQSFPRRLKWRNIPELFIIKKTAENMKILATDKSFELDLKKHTSRYFDLN</sequence>
<keyword evidence="1" id="KW-1133">Transmembrane helix</keyword>
<keyword evidence="3" id="KW-1185">Reference proteome</keyword>
<reference evidence="2 3" key="1">
    <citation type="submission" date="2020-06" db="EMBL/GenBank/DDBJ databases">
        <authorList>
            <person name="Kang J."/>
        </authorList>
    </citation>
    <scope>NUCLEOTIDE SEQUENCE [LARGE SCALE GENOMIC DNA]</scope>
    <source>
        <strain evidence="2 3">DCY120</strain>
    </source>
</reference>
<comment type="caution">
    <text evidence="2">The sequence shown here is derived from an EMBL/GenBank/DDBJ whole genome shotgun (WGS) entry which is preliminary data.</text>
</comment>
<evidence type="ECO:0000313" key="2">
    <source>
        <dbReference type="EMBL" id="NVY96617.1"/>
    </source>
</evidence>
<dbReference type="RefSeq" id="WP_176942776.1">
    <property type="nucleotide sequence ID" value="NZ_JABZEC010000004.1"/>
</dbReference>
<name>A0A850R708_9LACO</name>
<feature type="transmembrane region" description="Helical" evidence="1">
    <location>
        <begin position="54"/>
        <end position="72"/>
    </location>
</feature>
<evidence type="ECO:0000313" key="3">
    <source>
        <dbReference type="Proteomes" id="UP000563523"/>
    </source>
</evidence>
<organism evidence="2 3">
    <name type="scientific">Bombilactobacillus apium</name>
    <dbReference type="NCBI Taxonomy" id="2675299"/>
    <lineage>
        <taxon>Bacteria</taxon>
        <taxon>Bacillati</taxon>
        <taxon>Bacillota</taxon>
        <taxon>Bacilli</taxon>
        <taxon>Lactobacillales</taxon>
        <taxon>Lactobacillaceae</taxon>
        <taxon>Bombilactobacillus</taxon>
    </lineage>
</organism>
<proteinExistence type="predicted"/>
<keyword evidence="1" id="KW-0812">Transmembrane</keyword>